<gene>
    <name evidence="2" type="ORF">SAMN02745746_01610</name>
</gene>
<evidence type="ECO:0000313" key="3">
    <source>
        <dbReference type="Proteomes" id="UP000192920"/>
    </source>
</evidence>
<keyword evidence="1" id="KW-1133">Transmembrane helix</keyword>
<evidence type="ECO:0000313" key="2">
    <source>
        <dbReference type="EMBL" id="SMF15717.1"/>
    </source>
</evidence>
<feature type="transmembrane region" description="Helical" evidence="1">
    <location>
        <begin position="30"/>
        <end position="50"/>
    </location>
</feature>
<dbReference type="AlphaFoldDB" id="A0A1Y6BSE9"/>
<dbReference type="Proteomes" id="UP000192920">
    <property type="component" value="Unassembled WGS sequence"/>
</dbReference>
<keyword evidence="1" id="KW-0812">Transmembrane</keyword>
<keyword evidence="3" id="KW-1185">Reference proteome</keyword>
<feature type="transmembrane region" description="Helical" evidence="1">
    <location>
        <begin position="62"/>
        <end position="82"/>
    </location>
</feature>
<proteinExistence type="predicted"/>
<dbReference type="EMBL" id="FXAG01000007">
    <property type="protein sequence ID" value="SMF15717.1"/>
    <property type="molecule type" value="Genomic_DNA"/>
</dbReference>
<keyword evidence="1" id="KW-0472">Membrane</keyword>
<organism evidence="2 3">
    <name type="scientific">Pseudogulbenkiania subflava DSM 22618</name>
    <dbReference type="NCBI Taxonomy" id="1123014"/>
    <lineage>
        <taxon>Bacteria</taxon>
        <taxon>Pseudomonadati</taxon>
        <taxon>Pseudomonadota</taxon>
        <taxon>Betaproteobacteria</taxon>
        <taxon>Neisseriales</taxon>
        <taxon>Chromobacteriaceae</taxon>
        <taxon>Pseudogulbenkiania</taxon>
    </lineage>
</organism>
<dbReference type="STRING" id="1123014.SAMN02745746_01610"/>
<dbReference type="RefSeq" id="WP_085275912.1">
    <property type="nucleotide sequence ID" value="NZ_FXAG01000007.1"/>
</dbReference>
<sequence>MYLSALLLAVAGSVIYHLSLKHVPQAVNPFLTLAVSYGLAMLLCLVGMLFSPGSRSLLAVNWSSSGVALGILGIELGFLLAYRAGWQMGVASLSANVISTLVLLPLGFLLFREQPSLLRLGGAMVSLTGLWLMVQK</sequence>
<protein>
    <recommendedName>
        <fullName evidence="4">EamA-like transporter family protein</fullName>
    </recommendedName>
</protein>
<evidence type="ECO:0008006" key="4">
    <source>
        <dbReference type="Google" id="ProtNLM"/>
    </source>
</evidence>
<feature type="transmembrane region" description="Helical" evidence="1">
    <location>
        <begin position="117"/>
        <end position="134"/>
    </location>
</feature>
<accession>A0A1Y6BSE9</accession>
<evidence type="ECO:0000256" key="1">
    <source>
        <dbReference type="SAM" id="Phobius"/>
    </source>
</evidence>
<name>A0A1Y6BSE9_9NEIS</name>
<feature type="transmembrane region" description="Helical" evidence="1">
    <location>
        <begin position="88"/>
        <end position="110"/>
    </location>
</feature>
<reference evidence="3" key="1">
    <citation type="submission" date="2017-04" db="EMBL/GenBank/DDBJ databases">
        <authorList>
            <person name="Varghese N."/>
            <person name="Submissions S."/>
        </authorList>
    </citation>
    <scope>NUCLEOTIDE SEQUENCE [LARGE SCALE GENOMIC DNA]</scope>
    <source>
        <strain evidence="3">DSM 22618</strain>
    </source>
</reference>